<accession>A0A432W9T0</accession>
<keyword evidence="3" id="KW-1185">Reference proteome</keyword>
<name>A0A432W9T0_9GAMM</name>
<sequence>MRYLVIVLTLLSITACASGPRQDTHPRFVEERPRSVLILPPANQSTAAEAPEHYRTTLAVPLARAGYYVFSTEVTNLIMREEGIVDGAQLQDIDPARFYQLFGADTILQTTIHQWDTSYFVLGGGVTVSVSYDLISTHTGNTLWSHSDRRVADTTSRNQSNLLGALLETALNTAQQDYMPLARELNQNAFSRLPYGVYHPRYQPLVEYVGEPPETR</sequence>
<gene>
    <name evidence="2" type="ORF">CWE09_08915</name>
</gene>
<dbReference type="Pfam" id="PF05643">
    <property type="entry name" value="GNA1162-like"/>
    <property type="match status" value="1"/>
</dbReference>
<dbReference type="OrthoDB" id="1014694at2"/>
<feature type="chain" id="PRO_5019029048" description="Lipoprotein" evidence="1">
    <location>
        <begin position="18"/>
        <end position="216"/>
    </location>
</feature>
<reference evidence="2 3" key="1">
    <citation type="journal article" date="2011" name="Front. Microbiol.">
        <title>Genomic signatures of strain selection and enhancement in Bacillus atrophaeus var. globigii, a historical biowarfare simulant.</title>
        <authorList>
            <person name="Gibbons H.S."/>
            <person name="Broomall S.M."/>
            <person name="McNew L.A."/>
            <person name="Daligault H."/>
            <person name="Chapman C."/>
            <person name="Bruce D."/>
            <person name="Karavis M."/>
            <person name="Krepps M."/>
            <person name="McGregor P.A."/>
            <person name="Hong C."/>
            <person name="Park K.H."/>
            <person name="Akmal A."/>
            <person name="Feldman A."/>
            <person name="Lin J.S."/>
            <person name="Chang W.E."/>
            <person name="Higgs B.W."/>
            <person name="Demirev P."/>
            <person name="Lindquist J."/>
            <person name="Liem A."/>
            <person name="Fochler E."/>
            <person name="Read T.D."/>
            <person name="Tapia R."/>
            <person name="Johnson S."/>
            <person name="Bishop-Lilly K.A."/>
            <person name="Detter C."/>
            <person name="Han C."/>
            <person name="Sozhamannan S."/>
            <person name="Rosenzweig C.N."/>
            <person name="Skowronski E.W."/>
        </authorList>
    </citation>
    <scope>NUCLEOTIDE SEQUENCE [LARGE SCALE GENOMIC DNA]</scope>
    <source>
        <strain evidence="2 3">MLST1</strain>
    </source>
</reference>
<feature type="signal peptide" evidence="1">
    <location>
        <begin position="1"/>
        <end position="17"/>
    </location>
</feature>
<dbReference type="PROSITE" id="PS51257">
    <property type="entry name" value="PROKAR_LIPOPROTEIN"/>
    <property type="match status" value="1"/>
</dbReference>
<evidence type="ECO:0000256" key="1">
    <source>
        <dbReference type="SAM" id="SignalP"/>
    </source>
</evidence>
<proteinExistence type="predicted"/>
<evidence type="ECO:0008006" key="4">
    <source>
        <dbReference type="Google" id="ProtNLM"/>
    </source>
</evidence>
<dbReference type="Proteomes" id="UP000288293">
    <property type="component" value="Unassembled WGS sequence"/>
</dbReference>
<keyword evidence="1" id="KW-0732">Signal</keyword>
<dbReference type="EMBL" id="PIPL01000001">
    <property type="protein sequence ID" value="RUO26795.1"/>
    <property type="molecule type" value="Genomic_DNA"/>
</dbReference>
<evidence type="ECO:0000313" key="3">
    <source>
        <dbReference type="Proteomes" id="UP000288293"/>
    </source>
</evidence>
<protein>
    <recommendedName>
        <fullName evidence="4">Lipoprotein</fullName>
    </recommendedName>
</protein>
<dbReference type="Gene3D" id="3.40.50.10610">
    <property type="entry name" value="ABC-type transport auxiliary lipoprotein component"/>
    <property type="match status" value="1"/>
</dbReference>
<evidence type="ECO:0000313" key="2">
    <source>
        <dbReference type="EMBL" id="RUO26795.1"/>
    </source>
</evidence>
<organism evidence="2 3">
    <name type="scientific">Aliidiomarina minuta</name>
    <dbReference type="NCBI Taxonomy" id="880057"/>
    <lineage>
        <taxon>Bacteria</taxon>
        <taxon>Pseudomonadati</taxon>
        <taxon>Pseudomonadota</taxon>
        <taxon>Gammaproteobacteria</taxon>
        <taxon>Alteromonadales</taxon>
        <taxon>Idiomarinaceae</taxon>
        <taxon>Aliidiomarina</taxon>
    </lineage>
</organism>
<comment type="caution">
    <text evidence="2">The sequence shown here is derived from an EMBL/GenBank/DDBJ whole genome shotgun (WGS) entry which is preliminary data.</text>
</comment>
<dbReference type="InterPro" id="IPR008517">
    <property type="entry name" value="GNA1162-like"/>
</dbReference>
<dbReference type="AlphaFoldDB" id="A0A432W9T0"/>
<dbReference type="RefSeq" id="WP_126803609.1">
    <property type="nucleotide sequence ID" value="NZ_PIPL01000001.1"/>
</dbReference>